<name>A0A4C1WFG8_EUMVA</name>
<sequence length="200" mass="22992">MELEKLVHWRVDREVRKKVIEAGDYNAVPYEDAKCIVIVSEVRCRDESGRECPLGVPTVLLDSQSAQSLLEWRVGMAENGLDRDIELVLRQMCRGERCIATLVYRSLQGKQLREVSCELHLKDVKETSLVADWSWQQLVCTAERHKERGVILVKEGRLQNAFILFSKAFKFLIALEPLELAELPADEHPRVLDLKVHNET</sequence>
<dbReference type="Proteomes" id="UP000299102">
    <property type="component" value="Unassembled WGS sequence"/>
</dbReference>
<gene>
    <name evidence="2" type="ORF">EVAR_83782_1</name>
</gene>
<comment type="caution">
    <text evidence="2">The sequence shown here is derived from an EMBL/GenBank/DDBJ whole genome shotgun (WGS) entry which is preliminary data.</text>
</comment>
<dbReference type="OrthoDB" id="433738at2759"/>
<dbReference type="EMBL" id="BGZK01000553">
    <property type="protein sequence ID" value="GBP49833.1"/>
    <property type="molecule type" value="Genomic_DNA"/>
</dbReference>
<evidence type="ECO:0000259" key="1">
    <source>
        <dbReference type="Pfam" id="PF18023"/>
    </source>
</evidence>
<feature type="domain" description="BDBT FKBP like N-terminal" evidence="1">
    <location>
        <begin position="12"/>
        <end position="125"/>
    </location>
</feature>
<dbReference type="InterPro" id="IPR040478">
    <property type="entry name" value="FKBP_N_2"/>
</dbReference>
<proteinExistence type="predicted"/>
<dbReference type="AlphaFoldDB" id="A0A4C1WFG8"/>
<keyword evidence="3" id="KW-1185">Reference proteome</keyword>
<organism evidence="2 3">
    <name type="scientific">Eumeta variegata</name>
    <name type="common">Bagworm moth</name>
    <name type="synonym">Eumeta japonica</name>
    <dbReference type="NCBI Taxonomy" id="151549"/>
    <lineage>
        <taxon>Eukaryota</taxon>
        <taxon>Metazoa</taxon>
        <taxon>Ecdysozoa</taxon>
        <taxon>Arthropoda</taxon>
        <taxon>Hexapoda</taxon>
        <taxon>Insecta</taxon>
        <taxon>Pterygota</taxon>
        <taxon>Neoptera</taxon>
        <taxon>Endopterygota</taxon>
        <taxon>Lepidoptera</taxon>
        <taxon>Glossata</taxon>
        <taxon>Ditrysia</taxon>
        <taxon>Tineoidea</taxon>
        <taxon>Psychidae</taxon>
        <taxon>Oiketicinae</taxon>
        <taxon>Eumeta</taxon>
    </lineage>
</organism>
<dbReference type="STRING" id="151549.A0A4C1WFG8"/>
<accession>A0A4C1WFG8</accession>
<evidence type="ECO:0000313" key="2">
    <source>
        <dbReference type="EMBL" id="GBP49833.1"/>
    </source>
</evidence>
<evidence type="ECO:0000313" key="3">
    <source>
        <dbReference type="Proteomes" id="UP000299102"/>
    </source>
</evidence>
<protein>
    <recommendedName>
        <fullName evidence="1">BDBT FKBP like N-terminal domain-containing protein</fullName>
    </recommendedName>
</protein>
<dbReference type="Pfam" id="PF18023">
    <property type="entry name" value="FKBP_N_2"/>
    <property type="match status" value="1"/>
</dbReference>
<reference evidence="2 3" key="1">
    <citation type="journal article" date="2019" name="Commun. Biol.">
        <title>The bagworm genome reveals a unique fibroin gene that provides high tensile strength.</title>
        <authorList>
            <person name="Kono N."/>
            <person name="Nakamura H."/>
            <person name="Ohtoshi R."/>
            <person name="Tomita M."/>
            <person name="Numata K."/>
            <person name="Arakawa K."/>
        </authorList>
    </citation>
    <scope>NUCLEOTIDE SEQUENCE [LARGE SCALE GENOMIC DNA]</scope>
</reference>